<dbReference type="EMBL" id="CP000555">
    <property type="protein sequence ID" value="ABM94760.1"/>
    <property type="molecule type" value="Genomic_DNA"/>
</dbReference>
<dbReference type="PANTHER" id="PTHR43760:SF1">
    <property type="entry name" value="ENDORIBONUCLEASE L-PSP_CHORISMATE MUTASE-LIKE DOMAIN-CONTAINING PROTEIN"/>
    <property type="match status" value="1"/>
</dbReference>
<evidence type="ECO:0000313" key="3">
    <source>
        <dbReference type="Proteomes" id="UP000000366"/>
    </source>
</evidence>
<gene>
    <name evidence="2" type="ordered locus">Mpe_A1801</name>
</gene>
<protein>
    <recommendedName>
        <fullName evidence="1">Endoribonuclease L-PSP/chorismate mutase-like domain-containing protein</fullName>
    </recommendedName>
</protein>
<dbReference type="Proteomes" id="UP000000366">
    <property type="component" value="Chromosome"/>
</dbReference>
<dbReference type="InterPro" id="IPR013813">
    <property type="entry name" value="Endoribo_LPSP/chorism_mut-like"/>
</dbReference>
<keyword evidence="3" id="KW-1185">Reference proteome</keyword>
<proteinExistence type="predicted"/>
<dbReference type="eggNOG" id="COG0251">
    <property type="taxonomic scope" value="Bacteria"/>
</dbReference>
<name>A2SGS1_METPP</name>
<dbReference type="SUPFAM" id="SSF55298">
    <property type="entry name" value="YjgF-like"/>
    <property type="match status" value="1"/>
</dbReference>
<evidence type="ECO:0000259" key="1">
    <source>
        <dbReference type="Pfam" id="PF14588"/>
    </source>
</evidence>
<sequence length="168" mass="17916">MSTASDALFKKLANDLGVEFSEEIRAVPHYEVSVEHDGILYVSGQIPRIRGAVAVAGRVGAEISREEARHAARICVVKALAVVRQAAGGDLSRVKRILRMTVYVQSAPNFTEHSEVADAASDILYTLFQPGGGHTRTTVGVAQLPKNAAVEIDMIVALGDREAGSSTF</sequence>
<dbReference type="Gene3D" id="3.30.1330.40">
    <property type="entry name" value="RutC-like"/>
    <property type="match status" value="1"/>
</dbReference>
<accession>A2SGS1</accession>
<dbReference type="AlphaFoldDB" id="A2SGS1"/>
<dbReference type="HOGENOM" id="CLU_104845_1_0_4"/>
<dbReference type="STRING" id="420662.Mpe_A1801"/>
<feature type="domain" description="Endoribonuclease L-PSP/chorismate mutase-like" evidence="1">
    <location>
        <begin position="17"/>
        <end position="150"/>
    </location>
</feature>
<evidence type="ECO:0000313" key="2">
    <source>
        <dbReference type="EMBL" id="ABM94760.1"/>
    </source>
</evidence>
<dbReference type="Pfam" id="PF14588">
    <property type="entry name" value="YjgF_endoribonc"/>
    <property type="match status" value="1"/>
</dbReference>
<reference evidence="2 3" key="1">
    <citation type="journal article" date="2007" name="J. Bacteriol.">
        <title>Whole-genome analysis of the methyl tert-butyl ether-degrading beta-proteobacterium Methylibium petroleiphilum PM1.</title>
        <authorList>
            <person name="Kane S.R."/>
            <person name="Chakicherla A.Y."/>
            <person name="Chain P.S.G."/>
            <person name="Schmidt R."/>
            <person name="Shin M.W."/>
            <person name="Legler T.C."/>
            <person name="Scow K.M."/>
            <person name="Larimer F.W."/>
            <person name="Lucas S.M."/>
            <person name="Richardson P.M."/>
            <person name="Hristova K.R."/>
        </authorList>
    </citation>
    <scope>NUCLEOTIDE SEQUENCE [LARGE SCALE GENOMIC DNA]</scope>
    <source>
        <strain evidence="3">ATCC BAA-1232 / LMG 22953 / PM1</strain>
    </source>
</reference>
<organism evidence="2 3">
    <name type="scientific">Methylibium petroleiphilum (strain ATCC BAA-1232 / LMG 22953 / PM1)</name>
    <dbReference type="NCBI Taxonomy" id="420662"/>
    <lineage>
        <taxon>Bacteria</taxon>
        <taxon>Pseudomonadati</taxon>
        <taxon>Pseudomonadota</taxon>
        <taxon>Betaproteobacteria</taxon>
        <taxon>Burkholderiales</taxon>
        <taxon>Sphaerotilaceae</taxon>
        <taxon>Methylibium</taxon>
    </lineage>
</organism>
<dbReference type="InterPro" id="IPR035959">
    <property type="entry name" value="RutC-like_sf"/>
</dbReference>
<dbReference type="PANTHER" id="PTHR43760">
    <property type="entry name" value="ENDORIBONUCLEASE-RELATED"/>
    <property type="match status" value="1"/>
</dbReference>
<dbReference type="CDD" id="cd02199">
    <property type="entry name" value="YjgF_YER057c_UK114_like_1"/>
    <property type="match status" value="1"/>
</dbReference>
<dbReference type="RefSeq" id="WP_011829397.1">
    <property type="nucleotide sequence ID" value="NC_008825.1"/>
</dbReference>
<dbReference type="KEGG" id="mpt:Mpe_A1801"/>